<dbReference type="EMBL" id="JACVVD010000011">
    <property type="protein sequence ID" value="MBD0383545.1"/>
    <property type="molecule type" value="Genomic_DNA"/>
</dbReference>
<evidence type="ECO:0000259" key="3">
    <source>
        <dbReference type="PROSITE" id="PS51549"/>
    </source>
</evidence>
<keyword evidence="5" id="KW-1185">Reference proteome</keyword>
<feature type="domain" description="DM13" evidence="3">
    <location>
        <begin position="78"/>
        <end position="177"/>
    </location>
</feature>
<organism evidence="4 5">
    <name type="scientific">Paenibacillus sedimenti</name>
    <dbReference type="NCBI Taxonomy" id="2770274"/>
    <lineage>
        <taxon>Bacteria</taxon>
        <taxon>Bacillati</taxon>
        <taxon>Bacillota</taxon>
        <taxon>Bacilli</taxon>
        <taxon>Bacillales</taxon>
        <taxon>Paenibacillaceae</taxon>
        <taxon>Paenibacillus</taxon>
    </lineage>
</organism>
<dbReference type="PROSITE" id="PS51549">
    <property type="entry name" value="DM13"/>
    <property type="match status" value="1"/>
</dbReference>
<gene>
    <name evidence="4" type="ORF">ICC18_25910</name>
</gene>
<comment type="caution">
    <text evidence="4">The sequence shown here is derived from an EMBL/GenBank/DDBJ whole genome shotgun (WGS) entry which is preliminary data.</text>
</comment>
<evidence type="ECO:0000256" key="2">
    <source>
        <dbReference type="SAM" id="Phobius"/>
    </source>
</evidence>
<dbReference type="Pfam" id="PF10517">
    <property type="entry name" value="DM13"/>
    <property type="match status" value="1"/>
</dbReference>
<evidence type="ECO:0000256" key="1">
    <source>
        <dbReference type="SAM" id="MobiDB-lite"/>
    </source>
</evidence>
<keyword evidence="2" id="KW-1133">Transmembrane helix</keyword>
<evidence type="ECO:0000313" key="4">
    <source>
        <dbReference type="EMBL" id="MBD0383545.1"/>
    </source>
</evidence>
<feature type="compositionally biased region" description="Basic and acidic residues" evidence="1">
    <location>
        <begin position="52"/>
        <end position="69"/>
    </location>
</feature>
<protein>
    <submittedName>
        <fullName evidence="4">DM13 domain-containing protein</fullName>
    </submittedName>
</protein>
<accession>A0A926QLF2</accession>
<keyword evidence="2" id="KW-0472">Membrane</keyword>
<dbReference type="InterPro" id="IPR019545">
    <property type="entry name" value="DM13_domain"/>
</dbReference>
<name>A0A926QLF2_9BACL</name>
<reference evidence="4" key="1">
    <citation type="submission" date="2020-09" db="EMBL/GenBank/DDBJ databases">
        <title>Draft Genome Sequence of Paenibacillus sp. WST5.</title>
        <authorList>
            <person name="Bao Z."/>
        </authorList>
    </citation>
    <scope>NUCLEOTIDE SEQUENCE</scope>
    <source>
        <strain evidence="4">WST5</strain>
    </source>
</reference>
<proteinExistence type="predicted"/>
<dbReference type="Proteomes" id="UP000650466">
    <property type="component" value="Unassembled WGS sequence"/>
</dbReference>
<dbReference type="RefSeq" id="WP_188177324.1">
    <property type="nucleotide sequence ID" value="NZ_JACVVD010000011.1"/>
</dbReference>
<keyword evidence="2" id="KW-0812">Transmembrane</keyword>
<sequence>MTQKQKRSTFKTVLFSLVGIAVLGTVWYLGSPLLLNRTVEEALPGSTQSEMQKTDMPKTEMSTPEKKAEAKPTTLYTGTFVDGDNFHKVKGIAKTVETDGQLFLRLEDLDSTNGPDLYLYLTKEGMKTSEGINLGALKGNKGNQNYELPKDADLDQYNQVVIYCKQFSVDFGKAALKAI</sequence>
<evidence type="ECO:0000313" key="5">
    <source>
        <dbReference type="Proteomes" id="UP000650466"/>
    </source>
</evidence>
<feature type="region of interest" description="Disordered" evidence="1">
    <location>
        <begin position="44"/>
        <end position="69"/>
    </location>
</feature>
<dbReference type="AlphaFoldDB" id="A0A926QLF2"/>
<feature type="transmembrane region" description="Helical" evidence="2">
    <location>
        <begin position="12"/>
        <end position="30"/>
    </location>
</feature>